<dbReference type="Proteomes" id="UP000243333">
    <property type="component" value="Unassembled WGS sequence"/>
</dbReference>
<dbReference type="AlphaFoldDB" id="A0A1G7LI31"/>
<proteinExistence type="predicted"/>
<gene>
    <name evidence="1" type="ORF">SAMN05660235_01784</name>
</gene>
<evidence type="ECO:0000313" key="2">
    <source>
        <dbReference type="Proteomes" id="UP000243333"/>
    </source>
</evidence>
<accession>A0A1G7LI31</accession>
<evidence type="ECO:0000313" key="1">
    <source>
        <dbReference type="EMBL" id="SDF49081.1"/>
    </source>
</evidence>
<sequence>MPCHDDPQVSEHTTPEKQLRLLSSQGYTDPWIKRIKHCYHSVKTFIKSLLEDFLKYAKDVDLS</sequence>
<dbReference type="EMBL" id="FNBU01000012">
    <property type="protein sequence ID" value="SDF49081.1"/>
    <property type="molecule type" value="Genomic_DNA"/>
</dbReference>
<keyword evidence="2" id="KW-1185">Reference proteome</keyword>
<protein>
    <submittedName>
        <fullName evidence="1">Uncharacterized protein</fullName>
    </submittedName>
</protein>
<organism evidence="1 2">
    <name type="scientific">Sporolituus thermophilus DSM 23256</name>
    <dbReference type="NCBI Taxonomy" id="1123285"/>
    <lineage>
        <taxon>Bacteria</taxon>
        <taxon>Bacillati</taxon>
        <taxon>Bacillota</taxon>
        <taxon>Negativicutes</taxon>
        <taxon>Selenomonadales</taxon>
        <taxon>Sporomusaceae</taxon>
        <taxon>Sporolituus</taxon>
    </lineage>
</organism>
<reference evidence="2" key="1">
    <citation type="submission" date="2016-10" db="EMBL/GenBank/DDBJ databases">
        <authorList>
            <person name="Varghese N."/>
            <person name="Submissions S."/>
        </authorList>
    </citation>
    <scope>NUCLEOTIDE SEQUENCE [LARGE SCALE GENOMIC DNA]</scope>
    <source>
        <strain evidence="2">DSM 23256</strain>
    </source>
</reference>
<name>A0A1G7LI31_9FIRM</name>